<keyword evidence="1" id="KW-0175">Coiled coil</keyword>
<dbReference type="RefSeq" id="WP_263996158.1">
    <property type="nucleotide sequence ID" value="NZ_JACKVK010000008.1"/>
</dbReference>
<evidence type="ECO:0000313" key="3">
    <source>
        <dbReference type="Proteomes" id="UP001141629"/>
    </source>
</evidence>
<dbReference type="EMBL" id="JACKVK010000008">
    <property type="protein sequence ID" value="MCV7421384.1"/>
    <property type="molecule type" value="Genomic_DNA"/>
</dbReference>
<organism evidence="2 3">
    <name type="scientific">Mycobacterium yunnanensis</name>
    <dbReference type="NCBI Taxonomy" id="368477"/>
    <lineage>
        <taxon>Bacteria</taxon>
        <taxon>Bacillati</taxon>
        <taxon>Actinomycetota</taxon>
        <taxon>Actinomycetes</taxon>
        <taxon>Mycobacteriales</taxon>
        <taxon>Mycobacteriaceae</taxon>
        <taxon>Mycobacterium</taxon>
    </lineage>
</organism>
<reference evidence="2" key="2">
    <citation type="journal article" date="2022" name="BMC Genomics">
        <title>Comparative genome analysis of mycobacteria focusing on tRNA and non-coding RNA.</title>
        <authorList>
            <person name="Behra P.R.K."/>
            <person name="Pettersson B.M.F."/>
            <person name="Ramesh M."/>
            <person name="Das S."/>
            <person name="Dasgupta S."/>
            <person name="Kirsebom L.A."/>
        </authorList>
    </citation>
    <scope>NUCLEOTIDE SEQUENCE</scope>
    <source>
        <strain evidence="2">DSM 44838</strain>
    </source>
</reference>
<dbReference type="NCBIfam" id="NF033441">
    <property type="entry name" value="BREX_BrxC"/>
    <property type="match status" value="1"/>
</dbReference>
<evidence type="ECO:0000256" key="1">
    <source>
        <dbReference type="SAM" id="Coils"/>
    </source>
</evidence>
<name>A0A9X3BT78_9MYCO</name>
<comment type="caution">
    <text evidence="2">The sequence shown here is derived from an EMBL/GenBank/DDBJ whole genome shotgun (WGS) entry which is preliminary data.</text>
</comment>
<feature type="coiled-coil region" evidence="1">
    <location>
        <begin position="1097"/>
        <end position="1124"/>
    </location>
</feature>
<accession>A0A9X3BT78</accession>
<sequence>MKIEDIFRRDIFRRIEEVVKVDMTDPAVVASELDEYVATDHIVSEMKYVLNEYQESILTPNESCTVWVSGFFGSGKSSWAKMIGFLLENNVIDDVTAVDRFFARTHAPEVKAILSTIHAQAPTLTVLLNLATGSDVVGRQDDSVVLPVYRALLKKLGYASNILLAELELTLENDGLLSTFVDKFAELHGRSWTDRRFTALARNEASRVLHELDPQTYSSADSWARGATQPDIDADWFAARAIELLERRGDGAKRLCFVVDEAGQYVARSIQRMLDLQGLAESFQKKLGKLWLVVTSQERLNDVVDSLEARQVELARAQARFPLRVDLLPEDIEEVTSKRVLDKTETGRSEVEHRVEQFWNQLSANTQLNSPTRAKSPSRDEVVRLYPMVPYQIQLLIDAVSARRAQGGASPTIGGAARTIIRHAQQLVIDPRSGLGPAEVGGLVTLDRSYDLLTELIPTAWRSEIEQVAATYGQDSFDTKVLKVIALCSEVPALPLQAENIAVLLHPSVGAESVRVAVESAVANQLADDRIRESNDGYRLQSSEQKDWEQTRRGIDLSPGGATRLRREIIRGALSGLSVTDTRTFRVRVDVDGETVSPGDLILSFEDHREQDYDEVRARSRREEQNTRITWAYQVSEATFEILLEVHRSREIIQRRDTPTKAPAELELLGEERERQRRNEAKALGRLAADLIGGRIFFRGTVEEPTGADLRSAAQLSVASRVPDIYPQIREFTAPVRREDILTVLRTSDLRALPTYLGPDGIGLTHETPQGPQFTTDTGPLAELVQEARKRANYGQDANGDALERHFSSPPWGASVEVIQVLAAAALRTGLLEVVHQGQVMRNPTDGRLDAVLTTLPRFRTALLRPQSSGSGVTTDDRAELAQWLEDHGVQVPGLGVDVLAGVVRGYATPYQPIAQEVDSQLKGLGLATPPAVSRTLDLLKQLATADDDGVVITALASRADLASDLPAIERAHSTISAQLEDFRAAVDETRHHGSEVSDEQQPNYRELCELLSGSDLLEHVARVSSLTEAIRSARQDANRHAAHKLKDEIHDLRQRIDIAYPDTDPNVVEEAARVLEQVAPPAEADDFPAATSIARIDSARARARAATAQLEELRAQGQLARLEVASLVPEPIADEASLNAALNLIREGVEGWWAEGKSQVRLL</sequence>
<evidence type="ECO:0000313" key="2">
    <source>
        <dbReference type="EMBL" id="MCV7421384.1"/>
    </source>
</evidence>
<keyword evidence="3" id="KW-1185">Reference proteome</keyword>
<dbReference type="AlphaFoldDB" id="A0A9X3BT78"/>
<reference evidence="2" key="1">
    <citation type="submission" date="2020-07" db="EMBL/GenBank/DDBJ databases">
        <authorList>
            <person name="Pettersson B.M.F."/>
            <person name="Behra P.R.K."/>
            <person name="Ramesh M."/>
            <person name="Das S."/>
            <person name="Dasgupta S."/>
            <person name="Kirsebom L.A."/>
        </authorList>
    </citation>
    <scope>NUCLEOTIDE SEQUENCE</scope>
    <source>
        <strain evidence="2">DSM 44838</strain>
    </source>
</reference>
<dbReference type="InterPro" id="IPR047679">
    <property type="entry name" value="BREX_BrxC"/>
</dbReference>
<protein>
    <submittedName>
        <fullName evidence="2">BREX system P-loop protein BrxC</fullName>
    </submittedName>
</protein>
<proteinExistence type="predicted"/>
<gene>
    <name evidence="2" type="primary">brxC</name>
    <name evidence="2" type="ORF">H7K45_12600</name>
</gene>
<dbReference type="Proteomes" id="UP001141629">
    <property type="component" value="Unassembled WGS sequence"/>
</dbReference>